<dbReference type="EMBL" id="UOGD01000380">
    <property type="protein sequence ID" value="VAX27402.1"/>
    <property type="molecule type" value="Genomic_DNA"/>
</dbReference>
<dbReference type="InterPro" id="IPR011766">
    <property type="entry name" value="TPP_enzyme_TPP-bd"/>
</dbReference>
<dbReference type="GO" id="GO:0030976">
    <property type="term" value="F:thiamine pyrophosphate binding"/>
    <property type="evidence" value="ECO:0007669"/>
    <property type="project" value="InterPro"/>
</dbReference>
<accession>A0A3B1CGP5</accession>
<dbReference type="GO" id="GO:0016625">
    <property type="term" value="F:oxidoreductase activity, acting on the aldehyde or oxo group of donors, iron-sulfur protein as acceptor"/>
    <property type="evidence" value="ECO:0007669"/>
    <property type="project" value="UniProtKB-ARBA"/>
</dbReference>
<name>A0A3B1CGP5_9ZZZZ</name>
<evidence type="ECO:0000313" key="3">
    <source>
        <dbReference type="EMBL" id="VAX27402.1"/>
    </source>
</evidence>
<dbReference type="GO" id="GO:0045333">
    <property type="term" value="P:cellular respiration"/>
    <property type="evidence" value="ECO:0007669"/>
    <property type="project" value="UniProtKB-ARBA"/>
</dbReference>
<protein>
    <submittedName>
        <fullName evidence="3">2-oxoglutarate/2-oxoacid ferredoxin oxidoreductase, beta subunit</fullName>
        <ecNumber evidence="3">1.2.7.-</ecNumber>
    </submittedName>
</protein>
<dbReference type="Pfam" id="PF02775">
    <property type="entry name" value="TPP_enzyme_C"/>
    <property type="match status" value="1"/>
</dbReference>
<sequence>MNEKALIEEDHYENTALRDDTIVVDENIVYQVPKTLKHADFHYCPGCAHSVVHRLIAEVIEEMDIQSETIGIAPVGCAVFAYNYLDVDMTEAAHGRASAVATGIKRVLPDKYVFSYQGDGDLAAIGTGETIHTCNRGENILIIFINNGIYGMTGGQMAPTTLVGMKSTTSPMGRDVITMGNPLKITELVAELPGTYYVTRQAVYKPNLVRRAKKAIRKGFELQKDKKGTCFIEFVANCPSNWKMTPVESNHWLEANMIPFYPLGDIKTPNGRVK</sequence>
<dbReference type="InterPro" id="IPR029061">
    <property type="entry name" value="THDP-binding"/>
</dbReference>
<organism evidence="3">
    <name type="scientific">hydrothermal vent metagenome</name>
    <dbReference type="NCBI Taxonomy" id="652676"/>
    <lineage>
        <taxon>unclassified sequences</taxon>
        <taxon>metagenomes</taxon>
        <taxon>ecological metagenomes</taxon>
    </lineage>
</organism>
<evidence type="ECO:0000256" key="1">
    <source>
        <dbReference type="ARBA" id="ARBA00023002"/>
    </source>
</evidence>
<gene>
    <name evidence="3" type="ORF">MNBD_IGNAVI01-64</name>
</gene>
<dbReference type="PANTHER" id="PTHR48084:SF3">
    <property type="entry name" value="SUBUNIT OF PYRUVATE:FLAVODOXIN OXIDOREDUCTASE"/>
    <property type="match status" value="1"/>
</dbReference>
<dbReference type="AlphaFoldDB" id="A0A3B1CGP5"/>
<feature type="domain" description="Thiamine pyrophosphate enzyme TPP-binding" evidence="2">
    <location>
        <begin position="82"/>
        <end position="233"/>
    </location>
</feature>
<evidence type="ECO:0000259" key="2">
    <source>
        <dbReference type="Pfam" id="PF02775"/>
    </source>
</evidence>
<dbReference type="EC" id="1.2.7.-" evidence="3"/>
<dbReference type="Gene3D" id="3.40.50.970">
    <property type="match status" value="1"/>
</dbReference>
<dbReference type="PANTHER" id="PTHR48084">
    <property type="entry name" value="2-OXOGLUTARATE OXIDOREDUCTASE SUBUNIT KORB-RELATED"/>
    <property type="match status" value="1"/>
</dbReference>
<dbReference type="SUPFAM" id="SSF52518">
    <property type="entry name" value="Thiamin diphosphate-binding fold (THDP-binding)"/>
    <property type="match status" value="1"/>
</dbReference>
<reference evidence="3" key="1">
    <citation type="submission" date="2018-06" db="EMBL/GenBank/DDBJ databases">
        <authorList>
            <person name="Zhirakovskaya E."/>
        </authorList>
    </citation>
    <scope>NUCLEOTIDE SEQUENCE</scope>
</reference>
<keyword evidence="1 3" id="KW-0560">Oxidoreductase</keyword>
<dbReference type="InterPro" id="IPR051457">
    <property type="entry name" value="2-oxoacid:Fd_oxidoreductase"/>
</dbReference>
<proteinExistence type="predicted"/>